<keyword evidence="2" id="KW-1185">Reference proteome</keyword>
<dbReference type="Proteomes" id="UP000317800">
    <property type="component" value="Segment"/>
</dbReference>
<reference evidence="1 2" key="1">
    <citation type="submission" date="2019-06" db="EMBL/GenBank/DDBJ databases">
        <authorList>
            <person name="Hertel R."/>
        </authorList>
    </citation>
    <scope>NUCLEOTIDE SEQUENCE [LARGE SCALE GENOMIC DNA]</scope>
</reference>
<evidence type="ECO:0000313" key="2">
    <source>
        <dbReference type="Proteomes" id="UP000317800"/>
    </source>
</evidence>
<dbReference type="EMBL" id="MN043729">
    <property type="protein sequence ID" value="QDP42928.1"/>
    <property type="molecule type" value="Genomic_DNA"/>
</dbReference>
<sequence>MKISAVKEYEGSLKKLSNLLADSNKKVQGVFYTNTFFSRRYLSRANSVVEDIDLAENFVKLTVATRLEPVGLLEVENTLDMLVEYEAGDIPGFVQAGLLDGSDIEPQPLTPEIVATTKGLYTVDILLNMKDPKVTYQEFKIAGVPFTLVNLHQGFDEDYDQTVTLLFGPAEKLYFFSNFYEKTLNNRDTKIMLDLIMDENITGKVIKAVKSETESVHTMLHPYEELISSYMTIDGSYVFGHGSGYIRISREEIGKYKMTLEPQGTSGRYMLRLSNGKGVIRLYME</sequence>
<evidence type="ECO:0000313" key="1">
    <source>
        <dbReference type="EMBL" id="QDP42928.1"/>
    </source>
</evidence>
<protein>
    <submittedName>
        <fullName evidence="1">Uncharacterized protein</fullName>
    </submittedName>
</protein>
<accession>A0A516KMV0</accession>
<organism evidence="1 2">
    <name type="scientific">Bacillus phage vB_BmeM-Goe8</name>
    <dbReference type="NCBI Taxonomy" id="2593638"/>
    <lineage>
        <taxon>Viruses</taxon>
        <taxon>Duplodnaviria</taxon>
        <taxon>Heunggongvirae</taxon>
        <taxon>Uroviricota</taxon>
        <taxon>Caudoviricetes</taxon>
        <taxon>Herelleviridae</taxon>
        <taxon>Bastillevirinae</taxon>
        <taxon>Goettingenvirus</taxon>
        <taxon>Goettingenvirus goe8</taxon>
    </lineage>
</organism>
<proteinExistence type="predicted"/>
<gene>
    <name evidence="1" type="ORF">Goe8_c01550</name>
</gene>
<name>A0A516KMV0_9CAUD</name>